<evidence type="ECO:0000256" key="4">
    <source>
        <dbReference type="ARBA" id="ARBA00022448"/>
    </source>
</evidence>
<evidence type="ECO:0000256" key="1">
    <source>
        <dbReference type="ARBA" id="ARBA00002281"/>
    </source>
</evidence>
<comment type="subcellular location">
    <subcellularLocation>
        <location evidence="2">Cell membrane</location>
    </subcellularLocation>
</comment>
<gene>
    <name evidence="9" type="ORF">F3Y22_tig00110201pilonHSYRG00137</name>
</gene>
<comment type="caution">
    <text evidence="9">The sequence shown here is derived from an EMBL/GenBank/DDBJ whole genome shotgun (WGS) entry which is preliminary data.</text>
</comment>
<dbReference type="PANTHER" id="PTHR33541:SF12">
    <property type="entry name" value="PROTEIN BIG GRAIN 1-LIKE A"/>
    <property type="match status" value="1"/>
</dbReference>
<evidence type="ECO:0000256" key="8">
    <source>
        <dbReference type="SAM" id="MobiDB-lite"/>
    </source>
</evidence>
<dbReference type="PANTHER" id="PTHR33541">
    <property type="entry name" value="PROTEIN BIG GRAIN 1-LIKE A-RELATED"/>
    <property type="match status" value="1"/>
</dbReference>
<comment type="function">
    <text evidence="1">Involved in auxin transport. Regulator of the auxin signaling pathway.</text>
</comment>
<keyword evidence="6" id="KW-0472">Membrane</keyword>
<evidence type="ECO:0000256" key="2">
    <source>
        <dbReference type="ARBA" id="ARBA00004236"/>
    </source>
</evidence>
<dbReference type="GO" id="GO:0005886">
    <property type="term" value="C:plasma membrane"/>
    <property type="evidence" value="ECO:0007669"/>
    <property type="project" value="UniProtKB-SubCell"/>
</dbReference>
<evidence type="ECO:0008006" key="11">
    <source>
        <dbReference type="Google" id="ProtNLM"/>
    </source>
</evidence>
<comment type="similarity">
    <text evidence="3">Belongs to the BIG GRAIN 1 (BG1) plant protein family.</text>
</comment>
<evidence type="ECO:0000256" key="5">
    <source>
        <dbReference type="ARBA" id="ARBA00022475"/>
    </source>
</evidence>
<keyword evidence="10" id="KW-1185">Reference proteome</keyword>
<sequence>MYRSEKTVHRHERDNPSFSSTLLDKICRSIDDGDTTNGDLKFYRETMQKKQSKGTMKCNKSGGHGEEGDEEMSSIRQACSIQKWMEKKVNQKANAGTKQVFSRFQRKSHHEYDHDHDAVFFSSTSTSSDSSSGGFSSSDTESMYVTKSKSSCFVTSRPKPVRTGVSVRSEKPVKTERTLFYEQRQSHMLDDYHYSSASDYTPKSHKSLSSSKSRATKIYGNQKKVKQPISPGGRITSFINSLFTTSNSKKTRGAPSSILSCDDERKLKSNQVSTCSSASSFSRSCLSKNSSSTRERLRKGVKRTVRFCPVSVIVDEDCRPCGQKRLYEEEDSSNTVSVTAPAVWKIQKSPLIKVEEEKMFQVMEKARRVEEMAAKFLKEYHLNQSKNDFISRDSRSHYVTEEMDEDDEDAASYSSSDLFELDHLVLIGNNRYREELPVYETTHVETNRAIANGLIA</sequence>
<keyword evidence="7" id="KW-0927">Auxin signaling pathway</keyword>
<dbReference type="OrthoDB" id="680041at2759"/>
<dbReference type="InterPro" id="IPR039621">
    <property type="entry name" value="BG1-like"/>
</dbReference>
<protein>
    <recommendedName>
        <fullName evidence="11">Protein BIG GRAIN 1-like A</fullName>
    </recommendedName>
</protein>
<feature type="region of interest" description="Disordered" evidence="8">
    <location>
        <begin position="53"/>
        <end position="72"/>
    </location>
</feature>
<dbReference type="EMBL" id="VEPZ02000873">
    <property type="protein sequence ID" value="KAE8714045.1"/>
    <property type="molecule type" value="Genomic_DNA"/>
</dbReference>
<name>A0A6A3BDU8_HIBSY</name>
<dbReference type="AlphaFoldDB" id="A0A6A3BDU8"/>
<evidence type="ECO:0000256" key="3">
    <source>
        <dbReference type="ARBA" id="ARBA00010067"/>
    </source>
</evidence>
<evidence type="ECO:0000313" key="10">
    <source>
        <dbReference type="Proteomes" id="UP000436088"/>
    </source>
</evidence>
<proteinExistence type="inferred from homology"/>
<evidence type="ECO:0000256" key="6">
    <source>
        <dbReference type="ARBA" id="ARBA00023136"/>
    </source>
</evidence>
<dbReference type="Proteomes" id="UP000436088">
    <property type="component" value="Unassembled WGS sequence"/>
</dbReference>
<accession>A0A6A3BDU8</accession>
<keyword evidence="4" id="KW-0813">Transport</keyword>
<keyword evidence="5" id="KW-1003">Cell membrane</keyword>
<dbReference type="GO" id="GO:0009734">
    <property type="term" value="P:auxin-activated signaling pathway"/>
    <property type="evidence" value="ECO:0007669"/>
    <property type="project" value="UniProtKB-KW"/>
</dbReference>
<organism evidence="9 10">
    <name type="scientific">Hibiscus syriacus</name>
    <name type="common">Rose of Sharon</name>
    <dbReference type="NCBI Taxonomy" id="106335"/>
    <lineage>
        <taxon>Eukaryota</taxon>
        <taxon>Viridiplantae</taxon>
        <taxon>Streptophyta</taxon>
        <taxon>Embryophyta</taxon>
        <taxon>Tracheophyta</taxon>
        <taxon>Spermatophyta</taxon>
        <taxon>Magnoliopsida</taxon>
        <taxon>eudicotyledons</taxon>
        <taxon>Gunneridae</taxon>
        <taxon>Pentapetalae</taxon>
        <taxon>rosids</taxon>
        <taxon>malvids</taxon>
        <taxon>Malvales</taxon>
        <taxon>Malvaceae</taxon>
        <taxon>Malvoideae</taxon>
        <taxon>Hibiscus</taxon>
    </lineage>
</organism>
<evidence type="ECO:0000256" key="7">
    <source>
        <dbReference type="ARBA" id="ARBA00023294"/>
    </source>
</evidence>
<reference evidence="9" key="1">
    <citation type="submission" date="2019-09" db="EMBL/GenBank/DDBJ databases">
        <title>Draft genome information of white flower Hibiscus syriacus.</title>
        <authorList>
            <person name="Kim Y.-M."/>
        </authorList>
    </citation>
    <scope>NUCLEOTIDE SEQUENCE [LARGE SCALE GENOMIC DNA]</scope>
    <source>
        <strain evidence="9">YM2019G1</strain>
    </source>
</reference>
<evidence type="ECO:0000313" key="9">
    <source>
        <dbReference type="EMBL" id="KAE8714045.1"/>
    </source>
</evidence>